<dbReference type="AlphaFoldDB" id="B0C1M4"/>
<dbReference type="EMBL" id="CP000828">
    <property type="protein sequence ID" value="ABW30858.1"/>
    <property type="molecule type" value="Genomic_DNA"/>
</dbReference>
<name>B0C1M4_ACAM1</name>
<gene>
    <name evidence="1" type="ordered locus">AM1_5919</name>
</gene>
<dbReference type="KEGG" id="amr:AM1_5919"/>
<dbReference type="Proteomes" id="UP000000268">
    <property type="component" value="Chromosome"/>
</dbReference>
<sequence length="49" mass="5478">MVRNTAIRINDKRFTNRIRGAGCNAAGTGTTMLSVGTIRFQVYIRQNFS</sequence>
<reference evidence="1 2" key="1">
    <citation type="journal article" date="2008" name="Proc. Natl. Acad. Sci. U.S.A.">
        <title>Niche adaptation and genome expansion in the chlorophyll d-producing cyanobacterium Acaryochloris marina.</title>
        <authorList>
            <person name="Swingley W.D."/>
            <person name="Chen M."/>
            <person name="Cheung P.C."/>
            <person name="Conrad A.L."/>
            <person name="Dejesa L.C."/>
            <person name="Hao J."/>
            <person name="Honchak B.M."/>
            <person name="Karbach L.E."/>
            <person name="Kurdoglu A."/>
            <person name="Lahiri S."/>
            <person name="Mastrian S.D."/>
            <person name="Miyashita H."/>
            <person name="Page L."/>
            <person name="Ramakrishna P."/>
            <person name="Satoh S."/>
            <person name="Sattley W.M."/>
            <person name="Shimada Y."/>
            <person name="Taylor H.L."/>
            <person name="Tomo T."/>
            <person name="Tsuchiya T."/>
            <person name="Wang Z.T."/>
            <person name="Raymond J."/>
            <person name="Mimuro M."/>
            <person name="Blankenship R.E."/>
            <person name="Touchman J.W."/>
        </authorList>
    </citation>
    <scope>NUCLEOTIDE SEQUENCE [LARGE SCALE GENOMIC DNA]</scope>
    <source>
        <strain evidence="2">MBIC 11017</strain>
    </source>
</reference>
<accession>B0C1M4</accession>
<protein>
    <submittedName>
        <fullName evidence="1">Uncharacterized protein</fullName>
    </submittedName>
</protein>
<organism evidence="1 2">
    <name type="scientific">Acaryochloris marina (strain MBIC 11017)</name>
    <dbReference type="NCBI Taxonomy" id="329726"/>
    <lineage>
        <taxon>Bacteria</taxon>
        <taxon>Bacillati</taxon>
        <taxon>Cyanobacteriota</taxon>
        <taxon>Cyanophyceae</taxon>
        <taxon>Acaryochloridales</taxon>
        <taxon>Acaryochloridaceae</taxon>
        <taxon>Acaryochloris</taxon>
    </lineage>
</organism>
<proteinExistence type="predicted"/>
<evidence type="ECO:0000313" key="1">
    <source>
        <dbReference type="EMBL" id="ABW30858.1"/>
    </source>
</evidence>
<keyword evidence="2" id="KW-1185">Reference proteome</keyword>
<evidence type="ECO:0000313" key="2">
    <source>
        <dbReference type="Proteomes" id="UP000000268"/>
    </source>
</evidence>
<dbReference type="HOGENOM" id="CLU_3131081_0_0_3"/>